<dbReference type="CDD" id="cd11033">
    <property type="entry name" value="CYP142-like"/>
    <property type="match status" value="1"/>
</dbReference>
<evidence type="ECO:0000256" key="1">
    <source>
        <dbReference type="ARBA" id="ARBA00010617"/>
    </source>
</evidence>
<keyword evidence="6 7" id="KW-0503">Monooxygenase</keyword>
<dbReference type="InterPro" id="IPR017972">
    <property type="entry name" value="Cyt_P450_CS"/>
</dbReference>
<dbReference type="RefSeq" id="WP_043397961.1">
    <property type="nucleotide sequence ID" value="NZ_JPMI01000136.1"/>
</dbReference>
<keyword evidence="4 7" id="KW-0560">Oxidoreductase</keyword>
<dbReference type="EMBL" id="JPMI01000136">
    <property type="protein sequence ID" value="KFA91622.1"/>
    <property type="molecule type" value="Genomic_DNA"/>
</dbReference>
<evidence type="ECO:0000256" key="7">
    <source>
        <dbReference type="RuleBase" id="RU000461"/>
    </source>
</evidence>
<evidence type="ECO:0000256" key="6">
    <source>
        <dbReference type="ARBA" id="ARBA00023033"/>
    </source>
</evidence>
<comment type="similarity">
    <text evidence="1 7">Belongs to the cytochrome P450 family.</text>
</comment>
<dbReference type="PANTHER" id="PTHR46696">
    <property type="entry name" value="P450, PUTATIVE (EUROFUNG)-RELATED"/>
    <property type="match status" value="1"/>
</dbReference>
<dbReference type="Gene3D" id="1.10.630.10">
    <property type="entry name" value="Cytochrome P450"/>
    <property type="match status" value="1"/>
</dbReference>
<name>A0A084ST37_9BACT</name>
<evidence type="ECO:0000256" key="4">
    <source>
        <dbReference type="ARBA" id="ARBA00023002"/>
    </source>
</evidence>
<proteinExistence type="inferred from homology"/>
<dbReference type="Pfam" id="PF00067">
    <property type="entry name" value="p450"/>
    <property type="match status" value="1"/>
</dbReference>
<dbReference type="PROSITE" id="PS00086">
    <property type="entry name" value="CYTOCHROME_P450"/>
    <property type="match status" value="1"/>
</dbReference>
<dbReference type="PRINTS" id="PR00359">
    <property type="entry name" value="BP450"/>
</dbReference>
<protein>
    <submittedName>
        <fullName evidence="8">Cytochrome P450</fullName>
    </submittedName>
</protein>
<evidence type="ECO:0000313" key="8">
    <source>
        <dbReference type="EMBL" id="KFA91622.1"/>
    </source>
</evidence>
<dbReference type="GO" id="GO:0005506">
    <property type="term" value="F:iron ion binding"/>
    <property type="evidence" value="ECO:0007669"/>
    <property type="project" value="InterPro"/>
</dbReference>
<organism evidence="8 9">
    <name type="scientific">Archangium violaceum Cb vi76</name>
    <dbReference type="NCBI Taxonomy" id="1406225"/>
    <lineage>
        <taxon>Bacteria</taxon>
        <taxon>Pseudomonadati</taxon>
        <taxon>Myxococcota</taxon>
        <taxon>Myxococcia</taxon>
        <taxon>Myxococcales</taxon>
        <taxon>Cystobacterineae</taxon>
        <taxon>Archangiaceae</taxon>
        <taxon>Archangium</taxon>
    </lineage>
</organism>
<gene>
    <name evidence="8" type="ORF">Q664_20780</name>
</gene>
<dbReference type="InterPro" id="IPR036396">
    <property type="entry name" value="Cyt_P450_sf"/>
</dbReference>
<keyword evidence="3 7" id="KW-0479">Metal-binding</keyword>
<dbReference type="PANTHER" id="PTHR46696:SF1">
    <property type="entry name" value="CYTOCHROME P450 YJIB-RELATED"/>
    <property type="match status" value="1"/>
</dbReference>
<keyword evidence="5 7" id="KW-0408">Iron</keyword>
<dbReference type="InterPro" id="IPR002397">
    <property type="entry name" value="Cyt_P450_B"/>
</dbReference>
<dbReference type="GO" id="GO:0020037">
    <property type="term" value="F:heme binding"/>
    <property type="evidence" value="ECO:0007669"/>
    <property type="project" value="InterPro"/>
</dbReference>
<dbReference type="GO" id="GO:0016705">
    <property type="term" value="F:oxidoreductase activity, acting on paired donors, with incorporation or reduction of molecular oxygen"/>
    <property type="evidence" value="ECO:0007669"/>
    <property type="project" value="InterPro"/>
</dbReference>
<dbReference type="Proteomes" id="UP000028547">
    <property type="component" value="Unassembled WGS sequence"/>
</dbReference>
<comment type="caution">
    <text evidence="8">The sequence shown here is derived from an EMBL/GenBank/DDBJ whole genome shotgun (WGS) entry which is preliminary data.</text>
</comment>
<evidence type="ECO:0000313" key="9">
    <source>
        <dbReference type="Proteomes" id="UP000028547"/>
    </source>
</evidence>
<sequence>MRAESTEALGIDLADPRHYEHDAARDLFARLRGERPIWWSPQADGRGFWSVLRYRDIVTVSKNPRLFSSARSLGGHRIHDETEVEITQGLEASMLSMDPPEHNTYRGMVSPAFTAERIRRLEASIRARVTALLDRIAPSGGCEFVSSVAAELPIQVIAELLGVPQEDRLRLFEWSNALVGEDDPDMRRSEEHIRQCTKDMGAYALKLWRERLRRPGDDLVSMLVGTEADGEGMSVPRYFATFFLLVIAGNESVRNTLSGGLLALSRYPEQRRKLVEQPALIPQAVKELVRWVSPFLHMRRTATEDTELAGQRIARGDKVVLWYLSANFDEEVFEQPERFDVTRAGPQHLSFGQGQHFCLGWRLAELQLTVLFQELLRRFPDMEPHGPVRRVRSNFVRGIKELPVRFTPER</sequence>
<dbReference type="FunFam" id="1.10.630.10:FF:000018">
    <property type="entry name" value="Cytochrome P450 monooxygenase"/>
    <property type="match status" value="1"/>
</dbReference>
<dbReference type="InterPro" id="IPR001128">
    <property type="entry name" value="Cyt_P450"/>
</dbReference>
<dbReference type="GO" id="GO:0004497">
    <property type="term" value="F:monooxygenase activity"/>
    <property type="evidence" value="ECO:0007669"/>
    <property type="project" value="UniProtKB-KW"/>
</dbReference>
<dbReference type="SUPFAM" id="SSF48264">
    <property type="entry name" value="Cytochrome P450"/>
    <property type="match status" value="1"/>
</dbReference>
<evidence type="ECO:0000256" key="3">
    <source>
        <dbReference type="ARBA" id="ARBA00022723"/>
    </source>
</evidence>
<dbReference type="AlphaFoldDB" id="A0A084ST37"/>
<keyword evidence="2 7" id="KW-0349">Heme</keyword>
<evidence type="ECO:0000256" key="2">
    <source>
        <dbReference type="ARBA" id="ARBA00022617"/>
    </source>
</evidence>
<evidence type="ECO:0000256" key="5">
    <source>
        <dbReference type="ARBA" id="ARBA00023004"/>
    </source>
</evidence>
<accession>A0A084ST37</accession>
<reference evidence="8 9" key="1">
    <citation type="submission" date="2014-07" db="EMBL/GenBank/DDBJ databases">
        <title>Draft Genome Sequence of Gephyronic Acid Producer, Cystobacter violaceus Strain Cb vi76.</title>
        <authorList>
            <person name="Stevens D.C."/>
            <person name="Young J."/>
            <person name="Carmichael R."/>
            <person name="Tan J."/>
            <person name="Taylor R.E."/>
        </authorList>
    </citation>
    <scope>NUCLEOTIDE SEQUENCE [LARGE SCALE GENOMIC DNA]</scope>
    <source>
        <strain evidence="8 9">Cb vi76</strain>
    </source>
</reference>